<dbReference type="Pfam" id="PF00392">
    <property type="entry name" value="GntR"/>
    <property type="match status" value="1"/>
</dbReference>
<keyword evidence="7" id="KW-1185">Reference proteome</keyword>
<dbReference type="GO" id="GO:0003677">
    <property type="term" value="F:DNA binding"/>
    <property type="evidence" value="ECO:0007669"/>
    <property type="project" value="UniProtKB-KW"/>
</dbReference>
<dbReference type="InterPro" id="IPR036388">
    <property type="entry name" value="WH-like_DNA-bd_sf"/>
</dbReference>
<evidence type="ECO:0000313" key="7">
    <source>
        <dbReference type="Proteomes" id="UP000294513"/>
    </source>
</evidence>
<dbReference type="InterPro" id="IPR000524">
    <property type="entry name" value="Tscrpt_reg_HTH_GntR"/>
</dbReference>
<feature type="compositionally biased region" description="Basic and acidic residues" evidence="4">
    <location>
        <begin position="30"/>
        <end position="40"/>
    </location>
</feature>
<dbReference type="OrthoDB" id="7989071at2"/>
<dbReference type="SUPFAM" id="SSF48008">
    <property type="entry name" value="GntR ligand-binding domain-like"/>
    <property type="match status" value="1"/>
</dbReference>
<accession>A0A4R5C1D9</accession>
<keyword evidence="1" id="KW-0805">Transcription regulation</keyword>
<dbReference type="GO" id="GO:0003700">
    <property type="term" value="F:DNA-binding transcription factor activity"/>
    <property type="evidence" value="ECO:0007669"/>
    <property type="project" value="InterPro"/>
</dbReference>
<reference evidence="6 7" key="1">
    <citation type="submission" date="2019-03" db="EMBL/GenBank/DDBJ databases">
        <title>Draft genome sequences of novel Actinobacteria.</title>
        <authorList>
            <person name="Sahin N."/>
            <person name="Ay H."/>
            <person name="Saygin H."/>
        </authorList>
    </citation>
    <scope>NUCLEOTIDE SEQUENCE [LARGE SCALE GENOMIC DNA]</scope>
    <source>
        <strain evidence="6 7">H3C3</strain>
    </source>
</reference>
<dbReference type="PANTHER" id="PTHR43537">
    <property type="entry name" value="TRANSCRIPTIONAL REGULATOR, GNTR FAMILY"/>
    <property type="match status" value="1"/>
</dbReference>
<dbReference type="EMBL" id="SMKU01000042">
    <property type="protein sequence ID" value="TDD91853.1"/>
    <property type="molecule type" value="Genomic_DNA"/>
</dbReference>
<dbReference type="Proteomes" id="UP000294513">
    <property type="component" value="Unassembled WGS sequence"/>
</dbReference>
<evidence type="ECO:0000259" key="5">
    <source>
        <dbReference type="PROSITE" id="PS50949"/>
    </source>
</evidence>
<protein>
    <submittedName>
        <fullName evidence="6">FadR family transcriptional regulator</fullName>
    </submittedName>
</protein>
<dbReference type="SMART" id="SM00345">
    <property type="entry name" value="HTH_GNTR"/>
    <property type="match status" value="1"/>
</dbReference>
<gene>
    <name evidence="6" type="ORF">E1298_11455</name>
</gene>
<evidence type="ECO:0000256" key="3">
    <source>
        <dbReference type="ARBA" id="ARBA00023163"/>
    </source>
</evidence>
<dbReference type="CDD" id="cd07377">
    <property type="entry name" value="WHTH_GntR"/>
    <property type="match status" value="1"/>
</dbReference>
<dbReference type="InterPro" id="IPR011711">
    <property type="entry name" value="GntR_C"/>
</dbReference>
<evidence type="ECO:0000256" key="2">
    <source>
        <dbReference type="ARBA" id="ARBA00023125"/>
    </source>
</evidence>
<dbReference type="AlphaFoldDB" id="A0A4R5C1D9"/>
<evidence type="ECO:0000256" key="1">
    <source>
        <dbReference type="ARBA" id="ARBA00023015"/>
    </source>
</evidence>
<feature type="domain" description="HTH gntR-type" evidence="5">
    <location>
        <begin position="50"/>
        <end position="118"/>
    </location>
</feature>
<sequence>MRPSSCPGSCRRAASPPRRPRPSRPVCCMSERRSRPGDDAAREWALVSAGTQRSRVADQLLQDIRARRYGPGERLPSERRLSESFGVSRPVVREALGMLSSLGLVDIQVGRGAFVTAKDVAVQSQDAQRSLVEVTVMREVIECGVLGVATRCDPGAAEIAEVEAALAELERCVAHGTLATRADHRFHRAIVACARSATAVRLWEDFTGEISTVLKISPNGSTMDEATLERHRVLAAGVLRGEFEQARQACHDLHEDYRRFLRDLLG</sequence>
<name>A0A4R5C1D9_9ACTN</name>
<dbReference type="SUPFAM" id="SSF46785">
    <property type="entry name" value="Winged helix' DNA-binding domain"/>
    <property type="match status" value="1"/>
</dbReference>
<proteinExistence type="predicted"/>
<dbReference type="PROSITE" id="PS50949">
    <property type="entry name" value="HTH_GNTR"/>
    <property type="match status" value="1"/>
</dbReference>
<dbReference type="InterPro" id="IPR008920">
    <property type="entry name" value="TF_FadR/GntR_C"/>
</dbReference>
<evidence type="ECO:0000313" key="6">
    <source>
        <dbReference type="EMBL" id="TDD91853.1"/>
    </source>
</evidence>
<organism evidence="6 7">
    <name type="scientific">Actinomadura rubrisoli</name>
    <dbReference type="NCBI Taxonomy" id="2530368"/>
    <lineage>
        <taxon>Bacteria</taxon>
        <taxon>Bacillati</taxon>
        <taxon>Actinomycetota</taxon>
        <taxon>Actinomycetes</taxon>
        <taxon>Streptosporangiales</taxon>
        <taxon>Thermomonosporaceae</taxon>
        <taxon>Actinomadura</taxon>
    </lineage>
</organism>
<dbReference type="InterPro" id="IPR036390">
    <property type="entry name" value="WH_DNA-bd_sf"/>
</dbReference>
<dbReference type="Pfam" id="PF07729">
    <property type="entry name" value="FCD"/>
    <property type="match status" value="1"/>
</dbReference>
<dbReference type="SMART" id="SM00895">
    <property type="entry name" value="FCD"/>
    <property type="match status" value="1"/>
</dbReference>
<dbReference type="PRINTS" id="PR00035">
    <property type="entry name" value="HTHGNTR"/>
</dbReference>
<keyword evidence="3" id="KW-0804">Transcription</keyword>
<keyword evidence="2" id="KW-0238">DNA-binding</keyword>
<comment type="caution">
    <text evidence="6">The sequence shown here is derived from an EMBL/GenBank/DDBJ whole genome shotgun (WGS) entry which is preliminary data.</text>
</comment>
<evidence type="ECO:0000256" key="4">
    <source>
        <dbReference type="SAM" id="MobiDB-lite"/>
    </source>
</evidence>
<dbReference type="PANTHER" id="PTHR43537:SF24">
    <property type="entry name" value="GLUCONATE OPERON TRANSCRIPTIONAL REPRESSOR"/>
    <property type="match status" value="1"/>
</dbReference>
<dbReference type="Gene3D" id="1.20.120.530">
    <property type="entry name" value="GntR ligand-binding domain-like"/>
    <property type="match status" value="1"/>
</dbReference>
<feature type="region of interest" description="Disordered" evidence="4">
    <location>
        <begin position="1"/>
        <end position="40"/>
    </location>
</feature>
<dbReference type="Gene3D" id="1.10.10.10">
    <property type="entry name" value="Winged helix-like DNA-binding domain superfamily/Winged helix DNA-binding domain"/>
    <property type="match status" value="1"/>
</dbReference>